<proteinExistence type="predicted"/>
<evidence type="ECO:0000313" key="1">
    <source>
        <dbReference type="EMBL" id="TFK53920.1"/>
    </source>
</evidence>
<dbReference type="AlphaFoldDB" id="A0A5C3N9A0"/>
<dbReference type="STRING" id="5364.A0A5C3N9A0"/>
<accession>A0A5C3N9A0</accession>
<protein>
    <submittedName>
        <fullName evidence="1">Uncharacterized protein</fullName>
    </submittedName>
</protein>
<gene>
    <name evidence="1" type="ORF">OE88DRAFT_1654308</name>
</gene>
<name>A0A5C3N9A0_9AGAM</name>
<dbReference type="Proteomes" id="UP000305948">
    <property type="component" value="Unassembled WGS sequence"/>
</dbReference>
<organism evidence="1 2">
    <name type="scientific">Heliocybe sulcata</name>
    <dbReference type="NCBI Taxonomy" id="5364"/>
    <lineage>
        <taxon>Eukaryota</taxon>
        <taxon>Fungi</taxon>
        <taxon>Dikarya</taxon>
        <taxon>Basidiomycota</taxon>
        <taxon>Agaricomycotina</taxon>
        <taxon>Agaricomycetes</taxon>
        <taxon>Gloeophyllales</taxon>
        <taxon>Gloeophyllaceae</taxon>
        <taxon>Heliocybe</taxon>
    </lineage>
</organism>
<evidence type="ECO:0000313" key="2">
    <source>
        <dbReference type="Proteomes" id="UP000305948"/>
    </source>
</evidence>
<sequence length="183" mass="20165">MNKDALIHGSGGNTGLSRPQFRSLFILGEAPGTLATWEMFRDTEAGQACLGRLTHLRFEQAISPISIPLRNCLNITHLALPYPRYTSGPGAFAAISFILGSNSSRSLQRLILVCKTAEPLSQRDKAEVDHFIKTGCRTPSSYAVYVAFAEHDPSPEEWWEEVNGGRSVWNSAVPFDSLMVPEK</sequence>
<keyword evidence="2" id="KW-1185">Reference proteome</keyword>
<reference evidence="1 2" key="1">
    <citation type="journal article" date="2019" name="Nat. Ecol. Evol.">
        <title>Megaphylogeny resolves global patterns of mushroom evolution.</title>
        <authorList>
            <person name="Varga T."/>
            <person name="Krizsan K."/>
            <person name="Foldi C."/>
            <person name="Dima B."/>
            <person name="Sanchez-Garcia M."/>
            <person name="Sanchez-Ramirez S."/>
            <person name="Szollosi G.J."/>
            <person name="Szarkandi J.G."/>
            <person name="Papp V."/>
            <person name="Albert L."/>
            <person name="Andreopoulos W."/>
            <person name="Angelini C."/>
            <person name="Antonin V."/>
            <person name="Barry K.W."/>
            <person name="Bougher N.L."/>
            <person name="Buchanan P."/>
            <person name="Buyck B."/>
            <person name="Bense V."/>
            <person name="Catcheside P."/>
            <person name="Chovatia M."/>
            <person name="Cooper J."/>
            <person name="Damon W."/>
            <person name="Desjardin D."/>
            <person name="Finy P."/>
            <person name="Geml J."/>
            <person name="Haridas S."/>
            <person name="Hughes K."/>
            <person name="Justo A."/>
            <person name="Karasinski D."/>
            <person name="Kautmanova I."/>
            <person name="Kiss B."/>
            <person name="Kocsube S."/>
            <person name="Kotiranta H."/>
            <person name="LaButti K.M."/>
            <person name="Lechner B.E."/>
            <person name="Liimatainen K."/>
            <person name="Lipzen A."/>
            <person name="Lukacs Z."/>
            <person name="Mihaltcheva S."/>
            <person name="Morgado L.N."/>
            <person name="Niskanen T."/>
            <person name="Noordeloos M.E."/>
            <person name="Ohm R.A."/>
            <person name="Ortiz-Santana B."/>
            <person name="Ovrebo C."/>
            <person name="Racz N."/>
            <person name="Riley R."/>
            <person name="Savchenko A."/>
            <person name="Shiryaev A."/>
            <person name="Soop K."/>
            <person name="Spirin V."/>
            <person name="Szebenyi C."/>
            <person name="Tomsovsky M."/>
            <person name="Tulloss R.E."/>
            <person name="Uehling J."/>
            <person name="Grigoriev I.V."/>
            <person name="Vagvolgyi C."/>
            <person name="Papp T."/>
            <person name="Martin F.M."/>
            <person name="Miettinen O."/>
            <person name="Hibbett D.S."/>
            <person name="Nagy L.G."/>
        </authorList>
    </citation>
    <scope>NUCLEOTIDE SEQUENCE [LARGE SCALE GENOMIC DNA]</scope>
    <source>
        <strain evidence="1 2">OMC1185</strain>
    </source>
</reference>
<dbReference type="EMBL" id="ML213506">
    <property type="protein sequence ID" value="TFK53920.1"/>
    <property type="molecule type" value="Genomic_DNA"/>
</dbReference>